<evidence type="ECO:0000313" key="2">
    <source>
        <dbReference type="Proteomes" id="UP000036313"/>
    </source>
</evidence>
<protein>
    <submittedName>
        <fullName evidence="1">Phage protein Gp19/Gp15/Gp42</fullName>
    </submittedName>
</protein>
<gene>
    <name evidence="1" type="ORF">MOBUDSM44075_04316</name>
</gene>
<dbReference type="AlphaFoldDB" id="A0A0J6Y774"/>
<proteinExistence type="predicted"/>
<dbReference type="Proteomes" id="UP000036313">
    <property type="component" value="Unassembled WGS sequence"/>
</dbReference>
<name>A0A0J6Y774_9MYCO</name>
<dbReference type="InterPro" id="IPR018963">
    <property type="entry name" value="Mycophage_D29_Gp19"/>
</dbReference>
<reference evidence="1 2" key="1">
    <citation type="journal article" date="2015" name="Genome Biol. Evol.">
        <title>Characterization of Three Mycobacterium spp. with Potential Use in Bioremediation by Genome Sequencing and Comparative Genomics.</title>
        <authorList>
            <person name="Das S."/>
            <person name="Pettersson B.M."/>
            <person name="Behra P.R."/>
            <person name="Ramesh M."/>
            <person name="Dasgupta S."/>
            <person name="Bhattacharya A."/>
            <person name="Kirsebom L.A."/>
        </authorList>
    </citation>
    <scope>NUCLEOTIDE SEQUENCE [LARGE SCALE GENOMIC DNA]</scope>
    <source>
        <strain evidence="1 2">DSM 44075</strain>
    </source>
</reference>
<dbReference type="Pfam" id="PF09355">
    <property type="entry name" value="Phage_Gp19"/>
    <property type="match status" value="1"/>
</dbReference>
<dbReference type="PATRIC" id="fig|1807.14.peg.4351"/>
<evidence type="ECO:0000313" key="1">
    <source>
        <dbReference type="EMBL" id="KMO68896.1"/>
    </source>
</evidence>
<organism evidence="1 2">
    <name type="scientific">Mycolicibacterium obuense</name>
    <dbReference type="NCBI Taxonomy" id="1807"/>
    <lineage>
        <taxon>Bacteria</taxon>
        <taxon>Bacillati</taxon>
        <taxon>Actinomycetota</taxon>
        <taxon>Actinomycetes</taxon>
        <taxon>Mycobacteriales</taxon>
        <taxon>Mycobacteriaceae</taxon>
        <taxon>Mycolicibacterium</taxon>
    </lineage>
</organism>
<comment type="caution">
    <text evidence="1">The sequence shown here is derived from an EMBL/GenBank/DDBJ whole genome shotgun (WGS) entry which is preliminary data.</text>
</comment>
<accession>A0A0J6Y774</accession>
<dbReference type="RefSeq" id="WP_048424629.1">
    <property type="nucleotide sequence ID" value="NZ_JYNU01000057.1"/>
</dbReference>
<sequence length="122" mass="13888">MATYAAVADVEELWAQEFTDAERTLVERRLAQAERTIRRRISDLDDRAAEPDYRADLIDIESDVVLRVIRNPDGYQSEQDGEYGYRFHPEAASGKLEITDEEWRTLGAGTSLGMFVFVPVFG</sequence>
<dbReference type="EMBL" id="JYNU01000057">
    <property type="protein sequence ID" value="KMO68896.1"/>
    <property type="molecule type" value="Genomic_DNA"/>
</dbReference>